<dbReference type="EMBL" id="CAJJDO010000225">
    <property type="protein sequence ID" value="CAD8214562.1"/>
    <property type="molecule type" value="Genomic_DNA"/>
</dbReference>
<dbReference type="Proteomes" id="UP000689195">
    <property type="component" value="Unassembled WGS sequence"/>
</dbReference>
<sequence length="171" mass="19685">MRLVFKLVQQLSQIGDSKMLDFNTWQRTLEDVILDQDQATLSFKVIKEQKIKRKTKVYFENRTQIEHESEVVQPLKKSNLIRQDSDAIFVSSGLAIQIMQNEAGTQSKPNWASDISLFLIKMLKGLGSNLSKIKNYKPINLGNKIKVQQKEKSLSLESIMIEISDKELEKD</sequence>
<reference evidence="1" key="1">
    <citation type="submission" date="2021-01" db="EMBL/GenBank/DDBJ databases">
        <authorList>
            <consortium name="Genoscope - CEA"/>
            <person name="William W."/>
        </authorList>
    </citation>
    <scope>NUCLEOTIDE SEQUENCE</scope>
</reference>
<proteinExistence type="predicted"/>
<accession>A0A8S1YQT9</accession>
<gene>
    <name evidence="1" type="ORF">PPENT_87.1.T2250004</name>
</gene>
<evidence type="ECO:0000313" key="2">
    <source>
        <dbReference type="Proteomes" id="UP000689195"/>
    </source>
</evidence>
<protein>
    <submittedName>
        <fullName evidence="1">Uncharacterized protein</fullName>
    </submittedName>
</protein>
<name>A0A8S1YQT9_9CILI</name>
<evidence type="ECO:0000313" key="1">
    <source>
        <dbReference type="EMBL" id="CAD8214562.1"/>
    </source>
</evidence>
<comment type="caution">
    <text evidence="1">The sequence shown here is derived from an EMBL/GenBank/DDBJ whole genome shotgun (WGS) entry which is preliminary data.</text>
</comment>
<keyword evidence="2" id="KW-1185">Reference proteome</keyword>
<dbReference type="AlphaFoldDB" id="A0A8S1YQT9"/>
<organism evidence="1 2">
    <name type="scientific">Paramecium pentaurelia</name>
    <dbReference type="NCBI Taxonomy" id="43138"/>
    <lineage>
        <taxon>Eukaryota</taxon>
        <taxon>Sar</taxon>
        <taxon>Alveolata</taxon>
        <taxon>Ciliophora</taxon>
        <taxon>Intramacronucleata</taxon>
        <taxon>Oligohymenophorea</taxon>
        <taxon>Peniculida</taxon>
        <taxon>Parameciidae</taxon>
        <taxon>Paramecium</taxon>
    </lineage>
</organism>